<keyword evidence="3" id="KW-1185">Reference proteome</keyword>
<organism evidence="2 3">
    <name type="scientific">Gigaspora margarita</name>
    <dbReference type="NCBI Taxonomy" id="4874"/>
    <lineage>
        <taxon>Eukaryota</taxon>
        <taxon>Fungi</taxon>
        <taxon>Fungi incertae sedis</taxon>
        <taxon>Mucoromycota</taxon>
        <taxon>Glomeromycotina</taxon>
        <taxon>Glomeromycetes</taxon>
        <taxon>Diversisporales</taxon>
        <taxon>Gigasporaceae</taxon>
        <taxon>Gigaspora</taxon>
    </lineage>
</organism>
<evidence type="ECO:0000313" key="3">
    <source>
        <dbReference type="Proteomes" id="UP000789901"/>
    </source>
</evidence>
<feature type="region of interest" description="Disordered" evidence="1">
    <location>
        <begin position="1"/>
        <end position="25"/>
    </location>
</feature>
<feature type="non-terminal residue" evidence="2">
    <location>
        <position position="1"/>
    </location>
</feature>
<name>A0ABN7W788_GIGMA</name>
<evidence type="ECO:0000256" key="1">
    <source>
        <dbReference type="SAM" id="MobiDB-lite"/>
    </source>
</evidence>
<protein>
    <submittedName>
        <fullName evidence="2">7953_t:CDS:1</fullName>
    </submittedName>
</protein>
<comment type="caution">
    <text evidence="2">The sequence shown here is derived from an EMBL/GenBank/DDBJ whole genome shotgun (WGS) entry which is preliminary data.</text>
</comment>
<dbReference type="Proteomes" id="UP000789901">
    <property type="component" value="Unassembled WGS sequence"/>
</dbReference>
<reference evidence="2 3" key="1">
    <citation type="submission" date="2021-06" db="EMBL/GenBank/DDBJ databases">
        <authorList>
            <person name="Kallberg Y."/>
            <person name="Tangrot J."/>
            <person name="Rosling A."/>
        </authorList>
    </citation>
    <scope>NUCLEOTIDE SEQUENCE [LARGE SCALE GENOMIC DNA]</scope>
    <source>
        <strain evidence="2 3">120-4 pot B 10/14</strain>
    </source>
</reference>
<accession>A0ABN7W788</accession>
<evidence type="ECO:0000313" key="2">
    <source>
        <dbReference type="EMBL" id="CAG8820082.1"/>
    </source>
</evidence>
<gene>
    <name evidence="2" type="ORF">GMARGA_LOCUS27479</name>
</gene>
<proteinExistence type="predicted"/>
<sequence length="68" mass="7674">YTSKILNPIPQINSEAGSSTQSNKKNTNIIQKFHIRRYIEGGLSTYYPIPLGDIIFEEAIVGDPDRHI</sequence>
<dbReference type="EMBL" id="CAJVQB010033653">
    <property type="protein sequence ID" value="CAG8820082.1"/>
    <property type="molecule type" value="Genomic_DNA"/>
</dbReference>